<evidence type="ECO:0000256" key="2">
    <source>
        <dbReference type="ARBA" id="ARBA00022679"/>
    </source>
</evidence>
<dbReference type="PANTHER" id="PTHR43619:SF2">
    <property type="entry name" value="S-ADENOSYL-L-METHIONINE-DEPENDENT METHYLTRANSFERASES SUPERFAMILY PROTEIN"/>
    <property type="match status" value="1"/>
</dbReference>
<proteinExistence type="predicted"/>
<sequence>MTELTGIPETMLWTLHNRASEAVRPDGFIRDPEAARIYASIDYDYARSFGRPDGSHATRSAMFDEVVGDWMKRHPGGTVVELGCGLETQFQRIDDGQVRWLCVDVPEAIAVRERFLAPSERCRFVPKSALDLSWMESVEPSEPLFVTAQGLFMYFEEAEVKRLLTAILERFPDVELMFDVIPRWLSRKSMAGLQKTRHYRVPKMPWGIGQGELEPLLRSWSPRIGSVRLMPYRRFRLFPWSLFPLMARIPGLREGMPWIVHLTASDARRS</sequence>
<dbReference type="Proteomes" id="UP001597337">
    <property type="component" value="Unassembled WGS sequence"/>
</dbReference>
<evidence type="ECO:0000313" key="4">
    <source>
        <dbReference type="Proteomes" id="UP001597337"/>
    </source>
</evidence>
<reference evidence="4" key="1">
    <citation type="journal article" date="2019" name="Int. J. Syst. Evol. Microbiol.">
        <title>The Global Catalogue of Microorganisms (GCM) 10K type strain sequencing project: providing services to taxonomists for standard genome sequencing and annotation.</title>
        <authorList>
            <consortium name="The Broad Institute Genomics Platform"/>
            <consortium name="The Broad Institute Genome Sequencing Center for Infectious Disease"/>
            <person name="Wu L."/>
            <person name="Ma J."/>
        </authorList>
    </citation>
    <scope>NUCLEOTIDE SEQUENCE [LARGE SCALE GENOMIC DNA]</scope>
    <source>
        <strain evidence="4">KACC 12597</strain>
    </source>
</reference>
<dbReference type="InterPro" id="IPR029063">
    <property type="entry name" value="SAM-dependent_MTases_sf"/>
</dbReference>
<keyword evidence="2" id="KW-0808">Transferase</keyword>
<keyword evidence="1 3" id="KW-0489">Methyltransferase</keyword>
<organism evidence="3 4">
    <name type="scientific">Thiorhodococcus fuscus</name>
    <dbReference type="NCBI Taxonomy" id="527200"/>
    <lineage>
        <taxon>Bacteria</taxon>
        <taxon>Pseudomonadati</taxon>
        <taxon>Pseudomonadota</taxon>
        <taxon>Gammaproteobacteria</taxon>
        <taxon>Chromatiales</taxon>
        <taxon>Chromatiaceae</taxon>
        <taxon>Thiorhodococcus</taxon>
    </lineage>
</organism>
<dbReference type="Pfam" id="PF04072">
    <property type="entry name" value="LCM"/>
    <property type="match status" value="1"/>
</dbReference>
<dbReference type="GO" id="GO:0008168">
    <property type="term" value="F:methyltransferase activity"/>
    <property type="evidence" value="ECO:0007669"/>
    <property type="project" value="UniProtKB-KW"/>
</dbReference>
<dbReference type="PANTHER" id="PTHR43619">
    <property type="entry name" value="S-ADENOSYL-L-METHIONINE-DEPENDENT METHYLTRANSFERASE YKTD-RELATED"/>
    <property type="match status" value="1"/>
</dbReference>
<name>A0ABW4Y9N5_9GAMM</name>
<dbReference type="EMBL" id="JBHUHX010000032">
    <property type="protein sequence ID" value="MFD2112672.1"/>
    <property type="molecule type" value="Genomic_DNA"/>
</dbReference>
<keyword evidence="4" id="KW-1185">Reference proteome</keyword>
<evidence type="ECO:0000256" key="1">
    <source>
        <dbReference type="ARBA" id="ARBA00022603"/>
    </source>
</evidence>
<dbReference type="SUPFAM" id="SSF53335">
    <property type="entry name" value="S-adenosyl-L-methionine-dependent methyltransferases"/>
    <property type="match status" value="1"/>
</dbReference>
<dbReference type="RefSeq" id="WP_386027186.1">
    <property type="nucleotide sequence ID" value="NZ_JBHUHX010000032.1"/>
</dbReference>
<comment type="caution">
    <text evidence="3">The sequence shown here is derived from an EMBL/GenBank/DDBJ whole genome shotgun (WGS) entry which is preliminary data.</text>
</comment>
<gene>
    <name evidence="3" type="ORF">ACFSJC_12560</name>
</gene>
<protein>
    <submittedName>
        <fullName evidence="3">Class I SAM-dependent methyltransferase</fullName>
    </submittedName>
</protein>
<evidence type="ECO:0000313" key="3">
    <source>
        <dbReference type="EMBL" id="MFD2112672.1"/>
    </source>
</evidence>
<dbReference type="GO" id="GO:0032259">
    <property type="term" value="P:methylation"/>
    <property type="evidence" value="ECO:0007669"/>
    <property type="project" value="UniProtKB-KW"/>
</dbReference>
<dbReference type="Gene3D" id="3.40.50.150">
    <property type="entry name" value="Vaccinia Virus protein VP39"/>
    <property type="match status" value="1"/>
</dbReference>
<accession>A0ABW4Y9N5</accession>
<dbReference type="InterPro" id="IPR007213">
    <property type="entry name" value="Ppm1/Ppm2/Tcmp"/>
</dbReference>